<evidence type="ECO:0000256" key="1">
    <source>
        <dbReference type="SAM" id="SignalP"/>
    </source>
</evidence>
<feature type="chain" id="PRO_5041382102" description="LamG domain-containing protein" evidence="1">
    <location>
        <begin position="19"/>
        <end position="262"/>
    </location>
</feature>
<dbReference type="SUPFAM" id="SSF49899">
    <property type="entry name" value="Concanavalin A-like lectins/glucanases"/>
    <property type="match status" value="1"/>
</dbReference>
<sequence length="262" mass="28632">MRLITYLFVVALLIVGSALTTHALVQDEGLILYFSFDSQTDGFVEDGTGGGNDGLITGAEIATDEVVHGKGSLYCDDGDDGVAVDSFKELEEYTDNSYLFWLNFVVPNSGAWNQIIAKKAPGSDRSPGIWTCNRVTLHIHYRFNPGNAGSLCVGPDGEGDEFGIGDWHHVAGIKEGNQFKFYMNGEVVDEQTVPEAHAQGTEKLYIGKTGYASALFYLDELFVYDRALSAAEVVNVMEGNLTPVEPKDKLATTWGQLKTRRD</sequence>
<dbReference type="InterPro" id="IPR013320">
    <property type="entry name" value="ConA-like_dom_sf"/>
</dbReference>
<proteinExistence type="predicted"/>
<evidence type="ECO:0000313" key="2">
    <source>
        <dbReference type="EMBL" id="CAI8012195.1"/>
    </source>
</evidence>
<feature type="signal peptide" evidence="1">
    <location>
        <begin position="1"/>
        <end position="18"/>
    </location>
</feature>
<dbReference type="EMBL" id="CASHTH010001169">
    <property type="protein sequence ID" value="CAI8012195.1"/>
    <property type="molecule type" value="Genomic_DNA"/>
</dbReference>
<dbReference type="Pfam" id="PF13385">
    <property type="entry name" value="Laminin_G_3"/>
    <property type="match status" value="1"/>
</dbReference>
<dbReference type="Gene3D" id="2.60.120.200">
    <property type="match status" value="1"/>
</dbReference>
<keyword evidence="1" id="KW-0732">Signal</keyword>
<evidence type="ECO:0008006" key="4">
    <source>
        <dbReference type="Google" id="ProtNLM"/>
    </source>
</evidence>
<dbReference type="Proteomes" id="UP001174909">
    <property type="component" value="Unassembled WGS sequence"/>
</dbReference>
<evidence type="ECO:0000313" key="3">
    <source>
        <dbReference type="Proteomes" id="UP001174909"/>
    </source>
</evidence>
<gene>
    <name evidence="2" type="ORF">GBAR_LOCUS7827</name>
</gene>
<accession>A0AA35RIL2</accession>
<keyword evidence="3" id="KW-1185">Reference proteome</keyword>
<name>A0AA35RIL2_GEOBA</name>
<dbReference type="AlphaFoldDB" id="A0AA35RIL2"/>
<comment type="caution">
    <text evidence="2">The sequence shown here is derived from an EMBL/GenBank/DDBJ whole genome shotgun (WGS) entry which is preliminary data.</text>
</comment>
<reference evidence="2" key="1">
    <citation type="submission" date="2023-03" db="EMBL/GenBank/DDBJ databases">
        <authorList>
            <person name="Steffen K."/>
            <person name="Cardenas P."/>
        </authorList>
    </citation>
    <scope>NUCLEOTIDE SEQUENCE</scope>
</reference>
<protein>
    <recommendedName>
        <fullName evidence="4">LamG domain-containing protein</fullName>
    </recommendedName>
</protein>
<organism evidence="2 3">
    <name type="scientific">Geodia barretti</name>
    <name type="common">Barrett's horny sponge</name>
    <dbReference type="NCBI Taxonomy" id="519541"/>
    <lineage>
        <taxon>Eukaryota</taxon>
        <taxon>Metazoa</taxon>
        <taxon>Porifera</taxon>
        <taxon>Demospongiae</taxon>
        <taxon>Heteroscleromorpha</taxon>
        <taxon>Tetractinellida</taxon>
        <taxon>Astrophorina</taxon>
        <taxon>Geodiidae</taxon>
        <taxon>Geodia</taxon>
    </lineage>
</organism>